<dbReference type="EMBL" id="CAJHNJ030000059">
    <property type="protein sequence ID" value="CAG9133259.1"/>
    <property type="molecule type" value="Genomic_DNA"/>
</dbReference>
<dbReference type="AlphaFoldDB" id="A0A8S4FYF7"/>
<keyword evidence="3" id="KW-1185">Reference proteome</keyword>
<evidence type="ECO:0000313" key="3">
    <source>
        <dbReference type="Proteomes" id="UP000653454"/>
    </source>
</evidence>
<organism evidence="2 3">
    <name type="scientific">Plutella xylostella</name>
    <name type="common">Diamondback moth</name>
    <name type="synonym">Plutella maculipennis</name>
    <dbReference type="NCBI Taxonomy" id="51655"/>
    <lineage>
        <taxon>Eukaryota</taxon>
        <taxon>Metazoa</taxon>
        <taxon>Ecdysozoa</taxon>
        <taxon>Arthropoda</taxon>
        <taxon>Hexapoda</taxon>
        <taxon>Insecta</taxon>
        <taxon>Pterygota</taxon>
        <taxon>Neoptera</taxon>
        <taxon>Endopterygota</taxon>
        <taxon>Lepidoptera</taxon>
        <taxon>Glossata</taxon>
        <taxon>Ditrysia</taxon>
        <taxon>Yponomeutoidea</taxon>
        <taxon>Plutellidae</taxon>
        <taxon>Plutella</taxon>
    </lineage>
</organism>
<protein>
    <submittedName>
        <fullName evidence="2">(diamondback moth) hypothetical protein</fullName>
    </submittedName>
</protein>
<feature type="region of interest" description="Disordered" evidence="1">
    <location>
        <begin position="41"/>
        <end position="73"/>
    </location>
</feature>
<evidence type="ECO:0000256" key="1">
    <source>
        <dbReference type="SAM" id="MobiDB-lite"/>
    </source>
</evidence>
<gene>
    <name evidence="2" type="ORF">PLXY2_LOCUS11544</name>
</gene>
<accession>A0A8S4FYF7</accession>
<proteinExistence type="predicted"/>
<dbReference type="Proteomes" id="UP000653454">
    <property type="component" value="Unassembled WGS sequence"/>
</dbReference>
<sequence length="73" mass="7559">MGVACVIAVCEFVWKSRKVAVDERASLCSRDGSELRSALKCPSSGGSNGGAGGQGTAPGPYLHYGFNTKSQLH</sequence>
<reference evidence="2" key="1">
    <citation type="submission" date="2020-11" db="EMBL/GenBank/DDBJ databases">
        <authorList>
            <person name="Whiteford S."/>
        </authorList>
    </citation>
    <scope>NUCLEOTIDE SEQUENCE</scope>
</reference>
<comment type="caution">
    <text evidence="2">The sequence shown here is derived from an EMBL/GenBank/DDBJ whole genome shotgun (WGS) entry which is preliminary data.</text>
</comment>
<evidence type="ECO:0000313" key="2">
    <source>
        <dbReference type="EMBL" id="CAG9133259.1"/>
    </source>
</evidence>
<name>A0A8S4FYF7_PLUXY</name>
<feature type="compositionally biased region" description="Gly residues" evidence="1">
    <location>
        <begin position="46"/>
        <end position="56"/>
    </location>
</feature>